<sequence length="60" mass="6887">MGDLYQKLYYTLFNACTDCVDALEEGEYARAHSILIRAQRSCEERYLSAKNRALDPEPSP</sequence>
<reference evidence="1" key="2">
    <citation type="submission" date="2021-04" db="EMBL/GenBank/DDBJ databases">
        <authorList>
            <person name="Gilroy R."/>
        </authorList>
    </citation>
    <scope>NUCLEOTIDE SEQUENCE</scope>
    <source>
        <strain evidence="1">CHK33-7979</strain>
    </source>
</reference>
<evidence type="ECO:0000313" key="1">
    <source>
        <dbReference type="EMBL" id="HIY74060.1"/>
    </source>
</evidence>
<protein>
    <submittedName>
        <fullName evidence="1">Uncharacterized protein</fullName>
    </submittedName>
</protein>
<name>A0A9D1Z5K7_9FIRM</name>
<dbReference type="AlphaFoldDB" id="A0A9D1Z5K7"/>
<organism evidence="1 2">
    <name type="scientific">Candidatus Intestinimonas merdavium</name>
    <dbReference type="NCBI Taxonomy" id="2838622"/>
    <lineage>
        <taxon>Bacteria</taxon>
        <taxon>Bacillati</taxon>
        <taxon>Bacillota</taxon>
        <taxon>Clostridia</taxon>
        <taxon>Eubacteriales</taxon>
        <taxon>Intestinimonas</taxon>
    </lineage>
</organism>
<comment type="caution">
    <text evidence="1">The sequence shown here is derived from an EMBL/GenBank/DDBJ whole genome shotgun (WGS) entry which is preliminary data.</text>
</comment>
<evidence type="ECO:0000313" key="2">
    <source>
        <dbReference type="Proteomes" id="UP000886824"/>
    </source>
</evidence>
<proteinExistence type="predicted"/>
<reference evidence="1" key="1">
    <citation type="journal article" date="2021" name="PeerJ">
        <title>Extensive microbial diversity within the chicken gut microbiome revealed by metagenomics and culture.</title>
        <authorList>
            <person name="Gilroy R."/>
            <person name="Ravi A."/>
            <person name="Getino M."/>
            <person name="Pursley I."/>
            <person name="Horton D.L."/>
            <person name="Alikhan N.F."/>
            <person name="Baker D."/>
            <person name="Gharbi K."/>
            <person name="Hall N."/>
            <person name="Watson M."/>
            <person name="Adriaenssens E.M."/>
            <person name="Foster-Nyarko E."/>
            <person name="Jarju S."/>
            <person name="Secka A."/>
            <person name="Antonio M."/>
            <person name="Oren A."/>
            <person name="Chaudhuri R.R."/>
            <person name="La Ragione R."/>
            <person name="Hildebrand F."/>
            <person name="Pallen M.J."/>
        </authorList>
    </citation>
    <scope>NUCLEOTIDE SEQUENCE</scope>
    <source>
        <strain evidence="1">CHK33-7979</strain>
    </source>
</reference>
<accession>A0A9D1Z5K7</accession>
<gene>
    <name evidence="1" type="ORF">H9826_08830</name>
</gene>
<dbReference type="Proteomes" id="UP000886824">
    <property type="component" value="Unassembled WGS sequence"/>
</dbReference>
<dbReference type="EMBL" id="DXCX01000089">
    <property type="protein sequence ID" value="HIY74060.1"/>
    <property type="molecule type" value="Genomic_DNA"/>
</dbReference>